<evidence type="ECO:0000313" key="1">
    <source>
        <dbReference type="EMBL" id="BAZ02219.1"/>
    </source>
</evidence>
<organism evidence="1 2">
    <name type="scientific">Tolypothrix tenuis PCC 7101</name>
    <dbReference type="NCBI Taxonomy" id="231146"/>
    <lineage>
        <taxon>Bacteria</taxon>
        <taxon>Bacillati</taxon>
        <taxon>Cyanobacteriota</taxon>
        <taxon>Cyanophyceae</taxon>
        <taxon>Nostocales</taxon>
        <taxon>Tolypothrichaceae</taxon>
        <taxon>Tolypothrix</taxon>
    </lineage>
</organism>
<evidence type="ECO:0008006" key="3">
    <source>
        <dbReference type="Google" id="ProtNLM"/>
    </source>
</evidence>
<dbReference type="RefSeq" id="WP_096582287.1">
    <property type="nucleotide sequence ID" value="NZ_CAWNJS010000001.1"/>
</dbReference>
<accession>A0A1Z4N915</accession>
<dbReference type="PROSITE" id="PS51257">
    <property type="entry name" value="PROKAR_LIPOPROTEIN"/>
    <property type="match status" value="1"/>
</dbReference>
<gene>
    <name evidence="1" type="ORF">NIES37_62300</name>
</gene>
<evidence type="ECO:0000313" key="2">
    <source>
        <dbReference type="Proteomes" id="UP000218785"/>
    </source>
</evidence>
<reference evidence="1 2" key="1">
    <citation type="submission" date="2017-06" db="EMBL/GenBank/DDBJ databases">
        <title>Genome sequencing of cyanobaciteial culture collection at National Institute for Environmental Studies (NIES).</title>
        <authorList>
            <person name="Hirose Y."/>
            <person name="Shimura Y."/>
            <person name="Fujisawa T."/>
            <person name="Nakamura Y."/>
            <person name="Kawachi M."/>
        </authorList>
    </citation>
    <scope>NUCLEOTIDE SEQUENCE [LARGE SCALE GENOMIC DNA]</scope>
    <source>
        <strain evidence="1 2">NIES-37</strain>
    </source>
</reference>
<dbReference type="EMBL" id="AP018248">
    <property type="protein sequence ID" value="BAZ02219.1"/>
    <property type="molecule type" value="Genomic_DNA"/>
</dbReference>
<dbReference type="Proteomes" id="UP000218785">
    <property type="component" value="Chromosome"/>
</dbReference>
<proteinExistence type="predicted"/>
<dbReference type="KEGG" id="ttq:NIES37_62300"/>
<keyword evidence="2" id="KW-1185">Reference proteome</keyword>
<sequence>MWKNQKLILLIPLFFLIGCLNLNFGNNYSHQNQQEPPLEVIEKWLGAPLPSNYSDLKYEIISDTPDPQVRIAVNVPKEYFQTLINQKNLVKYDELKNKLPYDLKPREWQESNQPKDFIKKPLPSTTIWITKNEFYPKYLWYQQQRLYLVYASR</sequence>
<protein>
    <recommendedName>
        <fullName evidence="3">Lipoprotein</fullName>
    </recommendedName>
</protein>
<name>A0A1Z4N915_9CYAN</name>
<dbReference type="AlphaFoldDB" id="A0A1Z4N915"/>